<keyword evidence="2" id="KW-1185">Reference proteome</keyword>
<evidence type="ECO:0000313" key="1">
    <source>
        <dbReference type="EMBL" id="KAK3710852.1"/>
    </source>
</evidence>
<name>A0ACC3N604_9PEZI</name>
<gene>
    <name evidence="1" type="ORF">LTR37_010076</name>
</gene>
<sequence length="285" mass="32508">MGVTRATHCGVAEAVLLTTELLEKILLFLPMKDALFAQRVSRKWNAVISESIALQKKLFLLPEKTTNRVRFEFEHGDRNCRITKVDPNTAVDNRGVRDTANHLVVRRVTDVAIFNPLLLHDPFGLHPISRRTRLGYPAGAHFGLPPVELPRQASFYKMLLTQPPLRKATAYHVNHIHRRCENQHRGDKVENEAGLTALDLVTSGRLVEQHLQNYHGDARARLRTSALITKQELISEADWARMEVSEGKVIPLRIEDALCRADVDPEHERMSSSVMPSGYNRYWFR</sequence>
<protein>
    <submittedName>
        <fullName evidence="1">Uncharacterized protein</fullName>
    </submittedName>
</protein>
<evidence type="ECO:0000313" key="2">
    <source>
        <dbReference type="Proteomes" id="UP001281147"/>
    </source>
</evidence>
<accession>A0ACC3N604</accession>
<proteinExistence type="predicted"/>
<dbReference type="Proteomes" id="UP001281147">
    <property type="component" value="Unassembled WGS sequence"/>
</dbReference>
<dbReference type="EMBL" id="JAUTXU010000081">
    <property type="protein sequence ID" value="KAK3710852.1"/>
    <property type="molecule type" value="Genomic_DNA"/>
</dbReference>
<organism evidence="1 2">
    <name type="scientific">Vermiconidia calcicola</name>
    <dbReference type="NCBI Taxonomy" id="1690605"/>
    <lineage>
        <taxon>Eukaryota</taxon>
        <taxon>Fungi</taxon>
        <taxon>Dikarya</taxon>
        <taxon>Ascomycota</taxon>
        <taxon>Pezizomycotina</taxon>
        <taxon>Dothideomycetes</taxon>
        <taxon>Dothideomycetidae</taxon>
        <taxon>Mycosphaerellales</taxon>
        <taxon>Extremaceae</taxon>
        <taxon>Vermiconidia</taxon>
    </lineage>
</organism>
<comment type="caution">
    <text evidence="1">The sequence shown here is derived from an EMBL/GenBank/DDBJ whole genome shotgun (WGS) entry which is preliminary data.</text>
</comment>
<reference evidence="1" key="1">
    <citation type="submission" date="2023-07" db="EMBL/GenBank/DDBJ databases">
        <title>Black Yeasts Isolated from many extreme environments.</title>
        <authorList>
            <person name="Coleine C."/>
            <person name="Stajich J.E."/>
            <person name="Selbmann L."/>
        </authorList>
    </citation>
    <scope>NUCLEOTIDE SEQUENCE</scope>
    <source>
        <strain evidence="1">CCFEE 5714</strain>
    </source>
</reference>